<dbReference type="RefSeq" id="XP_026681763.1">
    <property type="nucleotide sequence ID" value="XM_026825962.1"/>
</dbReference>
<keyword evidence="2" id="KW-1185">Reference proteome</keyword>
<dbReference type="AlphaFoldDB" id="A0A3Q0J4B5"/>
<proteinExistence type="predicted"/>
<gene>
    <name evidence="3" type="primary">LOC103512519</name>
</gene>
<feature type="compositionally biased region" description="Basic and acidic residues" evidence="1">
    <location>
        <begin position="23"/>
        <end position="35"/>
    </location>
</feature>
<feature type="compositionally biased region" description="Polar residues" evidence="1">
    <location>
        <begin position="1"/>
        <end position="14"/>
    </location>
</feature>
<reference evidence="3" key="1">
    <citation type="submission" date="2025-08" db="UniProtKB">
        <authorList>
            <consortium name="RefSeq"/>
        </authorList>
    </citation>
    <scope>IDENTIFICATION</scope>
</reference>
<dbReference type="GeneID" id="103512519"/>
<dbReference type="Proteomes" id="UP000079169">
    <property type="component" value="Unplaced"/>
</dbReference>
<evidence type="ECO:0000313" key="2">
    <source>
        <dbReference type="Proteomes" id="UP000079169"/>
    </source>
</evidence>
<organism evidence="2 3">
    <name type="scientific">Diaphorina citri</name>
    <name type="common">Asian citrus psyllid</name>
    <dbReference type="NCBI Taxonomy" id="121845"/>
    <lineage>
        <taxon>Eukaryota</taxon>
        <taxon>Metazoa</taxon>
        <taxon>Ecdysozoa</taxon>
        <taxon>Arthropoda</taxon>
        <taxon>Hexapoda</taxon>
        <taxon>Insecta</taxon>
        <taxon>Pterygota</taxon>
        <taxon>Neoptera</taxon>
        <taxon>Paraneoptera</taxon>
        <taxon>Hemiptera</taxon>
        <taxon>Sternorrhyncha</taxon>
        <taxon>Psylloidea</taxon>
        <taxon>Psyllidae</taxon>
        <taxon>Diaphorininae</taxon>
        <taxon>Diaphorina</taxon>
    </lineage>
</organism>
<name>A0A3Q0J4B5_DIACI</name>
<accession>A0A3Q0J4B5</accession>
<feature type="region of interest" description="Disordered" evidence="1">
    <location>
        <begin position="1"/>
        <end position="42"/>
    </location>
</feature>
<evidence type="ECO:0000256" key="1">
    <source>
        <dbReference type="SAM" id="MobiDB-lite"/>
    </source>
</evidence>
<sequence length="105" mass="12012">MRDSFSNTKDTMNENLEAADDYNPEKDLSNAKTDPDNNNNIQRYGIRSACSQIMVAVAQNFLLVALETEDRTLQEITDFFEGNISAREFKRQKGKSKNNELDNLM</sequence>
<protein>
    <submittedName>
        <fullName evidence="3">Uncharacterized protein LOC103512519 isoform X2</fullName>
    </submittedName>
</protein>
<evidence type="ECO:0000313" key="3">
    <source>
        <dbReference type="RefSeq" id="XP_026681763.1"/>
    </source>
</evidence>